<name>A0A5B2VMT5_9BACT</name>
<sequence length="187" mass="19721">MKQRRNTIMRGASGAFGDELVFRQRAGETVIAKPSILGPDSPTEKQVAVRTRFRAAAAYAKAILADPAMKAAYQAKTRRGASPYNTAIQDYFQPPEIRFIDNTAYSGAIGTAIKVIATDDFRVNAVTVAIHNAAGAVLEEGPAIADPAGGDTWTYVATIENAAPAGGKVVVQAKDLPGNTTTEELAL</sequence>
<dbReference type="Proteomes" id="UP000324611">
    <property type="component" value="Unassembled WGS sequence"/>
</dbReference>
<reference evidence="1 2" key="2">
    <citation type="submission" date="2019-09" db="EMBL/GenBank/DDBJ databases">
        <authorList>
            <person name="Jin C."/>
        </authorList>
    </citation>
    <scope>NUCLEOTIDE SEQUENCE [LARGE SCALE GENOMIC DNA]</scope>
    <source>
        <strain evidence="1 2">BN140078</strain>
    </source>
</reference>
<keyword evidence="2" id="KW-1185">Reference proteome</keyword>
<dbReference type="AlphaFoldDB" id="A0A5B2VMT5"/>
<evidence type="ECO:0000313" key="2">
    <source>
        <dbReference type="Proteomes" id="UP000324611"/>
    </source>
</evidence>
<accession>A0A5B2VMT5</accession>
<gene>
    <name evidence="1" type="ORF">F0L74_26400</name>
</gene>
<dbReference type="RefSeq" id="WP_149840903.1">
    <property type="nucleotide sequence ID" value="NZ_VUOC01000004.1"/>
</dbReference>
<protein>
    <submittedName>
        <fullName evidence="1">Uncharacterized protein</fullName>
    </submittedName>
</protein>
<comment type="caution">
    <text evidence="1">The sequence shown here is derived from an EMBL/GenBank/DDBJ whole genome shotgun (WGS) entry which is preliminary data.</text>
</comment>
<organism evidence="1 2">
    <name type="scientific">Chitinophaga agrisoli</name>
    <dbReference type="NCBI Taxonomy" id="2607653"/>
    <lineage>
        <taxon>Bacteria</taxon>
        <taxon>Pseudomonadati</taxon>
        <taxon>Bacteroidota</taxon>
        <taxon>Chitinophagia</taxon>
        <taxon>Chitinophagales</taxon>
        <taxon>Chitinophagaceae</taxon>
        <taxon>Chitinophaga</taxon>
    </lineage>
</organism>
<proteinExistence type="predicted"/>
<dbReference type="EMBL" id="VUOC01000004">
    <property type="protein sequence ID" value="KAA2239726.1"/>
    <property type="molecule type" value="Genomic_DNA"/>
</dbReference>
<evidence type="ECO:0000313" key="1">
    <source>
        <dbReference type="EMBL" id="KAA2239726.1"/>
    </source>
</evidence>
<reference evidence="1 2" key="1">
    <citation type="submission" date="2019-09" db="EMBL/GenBank/DDBJ databases">
        <title>Chitinophaga ginsengihumi sp. nov., isolated from soil of ginseng rhizosphere.</title>
        <authorList>
            <person name="Lee J."/>
        </authorList>
    </citation>
    <scope>NUCLEOTIDE SEQUENCE [LARGE SCALE GENOMIC DNA]</scope>
    <source>
        <strain evidence="1 2">BN140078</strain>
    </source>
</reference>